<gene>
    <name evidence="1" type="ORF">NPIL_443101</name>
</gene>
<reference evidence="1" key="1">
    <citation type="submission" date="2020-08" db="EMBL/GenBank/DDBJ databases">
        <title>Multicomponent nature underlies the extraordinary mechanical properties of spider dragline silk.</title>
        <authorList>
            <person name="Kono N."/>
            <person name="Nakamura H."/>
            <person name="Mori M."/>
            <person name="Yoshida Y."/>
            <person name="Ohtoshi R."/>
            <person name="Malay A.D."/>
            <person name="Moran D.A.P."/>
            <person name="Tomita M."/>
            <person name="Numata K."/>
            <person name="Arakawa K."/>
        </authorList>
    </citation>
    <scope>NUCLEOTIDE SEQUENCE</scope>
</reference>
<dbReference type="AlphaFoldDB" id="A0A8X6NLY0"/>
<comment type="caution">
    <text evidence="1">The sequence shown here is derived from an EMBL/GenBank/DDBJ whole genome shotgun (WGS) entry which is preliminary data.</text>
</comment>
<dbReference type="EMBL" id="BMAW01059805">
    <property type="protein sequence ID" value="GFT22789.1"/>
    <property type="molecule type" value="Genomic_DNA"/>
</dbReference>
<organism evidence="1 2">
    <name type="scientific">Nephila pilipes</name>
    <name type="common">Giant wood spider</name>
    <name type="synonym">Nephila maculata</name>
    <dbReference type="NCBI Taxonomy" id="299642"/>
    <lineage>
        <taxon>Eukaryota</taxon>
        <taxon>Metazoa</taxon>
        <taxon>Ecdysozoa</taxon>
        <taxon>Arthropoda</taxon>
        <taxon>Chelicerata</taxon>
        <taxon>Arachnida</taxon>
        <taxon>Araneae</taxon>
        <taxon>Araneomorphae</taxon>
        <taxon>Entelegynae</taxon>
        <taxon>Araneoidea</taxon>
        <taxon>Nephilidae</taxon>
        <taxon>Nephila</taxon>
    </lineage>
</organism>
<dbReference type="Proteomes" id="UP000887013">
    <property type="component" value="Unassembled WGS sequence"/>
</dbReference>
<evidence type="ECO:0000313" key="1">
    <source>
        <dbReference type="EMBL" id="GFT22789.1"/>
    </source>
</evidence>
<accession>A0A8X6NLY0</accession>
<evidence type="ECO:0000313" key="2">
    <source>
        <dbReference type="Proteomes" id="UP000887013"/>
    </source>
</evidence>
<keyword evidence="2" id="KW-1185">Reference proteome</keyword>
<proteinExistence type="predicted"/>
<protein>
    <submittedName>
        <fullName evidence="1">Uncharacterized protein</fullName>
    </submittedName>
</protein>
<sequence>MDIFTDRLTDYPNERLFYRYWNKEKECFRESMVRWRFFLTVEWQCDILGKENITRVTAAHSIGGTILEETVPARNSGEMLQGKRGGRTREVPGRVTWLRSPKERKVLVDREVAWEVTSLCTKPPPPPV</sequence>
<name>A0A8X6NLY0_NEPPI</name>